<dbReference type="PANTHER" id="PTHR47235:SF1">
    <property type="entry name" value="BLR6548 PROTEIN"/>
    <property type="match status" value="1"/>
</dbReference>
<reference evidence="4 5" key="1">
    <citation type="submission" date="2020-08" db="EMBL/GenBank/DDBJ databases">
        <title>Whole-Genome Sequence of French Clinical Streptomyces mexicanus Strain Q0842.</title>
        <authorList>
            <person name="Boxberger M."/>
            <person name="La Scola B."/>
        </authorList>
    </citation>
    <scope>NUCLEOTIDE SEQUENCE [LARGE SCALE GENOMIC DNA]</scope>
    <source>
        <strain evidence="4 5">Marseille-Q0842</strain>
    </source>
</reference>
<proteinExistence type="inferred from homology"/>
<evidence type="ECO:0000259" key="3">
    <source>
        <dbReference type="Pfam" id="PF13458"/>
    </source>
</evidence>
<dbReference type="Pfam" id="PF13458">
    <property type="entry name" value="Peripla_BP_6"/>
    <property type="match status" value="1"/>
</dbReference>
<protein>
    <submittedName>
        <fullName evidence="4">ABC transporter substrate-binding protein</fullName>
    </submittedName>
</protein>
<comment type="caution">
    <text evidence="4">The sequence shown here is derived from an EMBL/GenBank/DDBJ whole genome shotgun (WGS) entry which is preliminary data.</text>
</comment>
<sequence length="382" mass="39882">MVGSLACLTACGGNASAGGEGDSTGPIKIMQIAPYQSPSFSLPFMKSSIEAAAAELNEAGGINGRKVTVVPCDSKYDPNEELRCAQKAVQEKAAAVVGGLMMNGAQALAVLGQAKIPSIGADAITPDDAKSPASFLFDAGLPGYAAMPAVAKEKLGATRIATFNNESATVKTNNDYFKQGAKLAGVKIVSSVTIPNDAVDYSQFVARAEADGAQAIVSPMTSESNLKLFKALGTAGSKLRVVLSASSVTPNLVKEAGSAANGSWLVQGTPNAAGDNQWGAAYVAAMEKYEPKEKVYSGVGLRAYYALRLFAQVMEKESRPATSANVWDAFSKVSNMKFAWIDDLDFTKPGPVPNLPRVVSSKVFMLQIKNGKFVPAGDMNPF</sequence>
<dbReference type="AlphaFoldDB" id="A0A7X1LPV9"/>
<dbReference type="RefSeq" id="WP_159663493.1">
    <property type="nucleotide sequence ID" value="NZ_JACMHY010000002.1"/>
</dbReference>
<dbReference type="Proteomes" id="UP000517694">
    <property type="component" value="Unassembled WGS sequence"/>
</dbReference>
<dbReference type="PANTHER" id="PTHR47235">
    <property type="entry name" value="BLR6548 PROTEIN"/>
    <property type="match status" value="1"/>
</dbReference>
<dbReference type="SUPFAM" id="SSF53822">
    <property type="entry name" value="Periplasmic binding protein-like I"/>
    <property type="match status" value="1"/>
</dbReference>
<evidence type="ECO:0000256" key="1">
    <source>
        <dbReference type="ARBA" id="ARBA00010062"/>
    </source>
</evidence>
<feature type="domain" description="Leucine-binding protein" evidence="3">
    <location>
        <begin position="27"/>
        <end position="334"/>
    </location>
</feature>
<dbReference type="Gene3D" id="3.40.50.2300">
    <property type="match status" value="2"/>
</dbReference>
<name>A0A7X1LPV9_9ACTN</name>
<organism evidence="4 5">
    <name type="scientific">Streptomyces mexicanus</name>
    <dbReference type="NCBI Taxonomy" id="178566"/>
    <lineage>
        <taxon>Bacteria</taxon>
        <taxon>Bacillati</taxon>
        <taxon>Actinomycetota</taxon>
        <taxon>Actinomycetes</taxon>
        <taxon>Kitasatosporales</taxon>
        <taxon>Streptomycetaceae</taxon>
        <taxon>Streptomyces</taxon>
    </lineage>
</organism>
<evidence type="ECO:0000256" key="2">
    <source>
        <dbReference type="ARBA" id="ARBA00022729"/>
    </source>
</evidence>
<evidence type="ECO:0000313" key="4">
    <source>
        <dbReference type="EMBL" id="MBC2864969.1"/>
    </source>
</evidence>
<dbReference type="InterPro" id="IPR028082">
    <property type="entry name" value="Peripla_BP_I"/>
</dbReference>
<gene>
    <name evidence="4" type="ORF">H1R13_08135</name>
</gene>
<dbReference type="InterPro" id="IPR028081">
    <property type="entry name" value="Leu-bd"/>
</dbReference>
<evidence type="ECO:0000313" key="5">
    <source>
        <dbReference type="Proteomes" id="UP000517694"/>
    </source>
</evidence>
<dbReference type="EMBL" id="JACMHY010000002">
    <property type="protein sequence ID" value="MBC2864969.1"/>
    <property type="molecule type" value="Genomic_DNA"/>
</dbReference>
<comment type="similarity">
    <text evidence="1">Belongs to the leucine-binding protein family.</text>
</comment>
<keyword evidence="2" id="KW-0732">Signal</keyword>
<dbReference type="OrthoDB" id="7337537at2"/>
<keyword evidence="5" id="KW-1185">Reference proteome</keyword>
<accession>A0A7X1LPV9</accession>